<evidence type="ECO:0000256" key="2">
    <source>
        <dbReference type="ARBA" id="ARBA00022723"/>
    </source>
</evidence>
<dbReference type="EMBL" id="JARUJP010000018">
    <property type="protein sequence ID" value="MDW8802301.1"/>
    <property type="molecule type" value="Genomic_DNA"/>
</dbReference>
<proteinExistence type="inferred from homology"/>
<dbReference type="SUPFAM" id="SSF56529">
    <property type="entry name" value="FAH"/>
    <property type="match status" value="1"/>
</dbReference>
<evidence type="ECO:0000313" key="4">
    <source>
        <dbReference type="EMBL" id="MDW8802301.1"/>
    </source>
</evidence>
<dbReference type="InterPro" id="IPR011234">
    <property type="entry name" value="Fumarylacetoacetase-like_C"/>
</dbReference>
<name>A0ABU4JVY0_9CLOT</name>
<organism evidence="4 5">
    <name type="scientific">Clostridium tanneri</name>
    <dbReference type="NCBI Taxonomy" id="3037988"/>
    <lineage>
        <taxon>Bacteria</taxon>
        <taxon>Bacillati</taxon>
        <taxon>Bacillota</taxon>
        <taxon>Clostridia</taxon>
        <taxon>Eubacteriales</taxon>
        <taxon>Clostridiaceae</taxon>
        <taxon>Clostridium</taxon>
    </lineage>
</organism>
<dbReference type="InterPro" id="IPR036663">
    <property type="entry name" value="Fumarylacetoacetase_C_sf"/>
</dbReference>
<dbReference type="Gene3D" id="3.90.850.10">
    <property type="entry name" value="Fumarylacetoacetase-like, C-terminal domain"/>
    <property type="match status" value="1"/>
</dbReference>
<evidence type="ECO:0000256" key="1">
    <source>
        <dbReference type="ARBA" id="ARBA00010211"/>
    </source>
</evidence>
<accession>A0ABU4JVY0</accession>
<feature type="domain" description="Fumarylacetoacetase-like C-terminal" evidence="3">
    <location>
        <begin position="79"/>
        <end position="289"/>
    </location>
</feature>
<comment type="similarity">
    <text evidence="1">Belongs to the FAH family.</text>
</comment>
<dbReference type="PANTHER" id="PTHR42796:SF4">
    <property type="entry name" value="FUMARYLACETOACETATE HYDROLASE DOMAIN-CONTAINING PROTEIN 2A"/>
    <property type="match status" value="1"/>
</dbReference>
<evidence type="ECO:0000313" key="5">
    <source>
        <dbReference type="Proteomes" id="UP001281656"/>
    </source>
</evidence>
<dbReference type="GO" id="GO:0016787">
    <property type="term" value="F:hydrolase activity"/>
    <property type="evidence" value="ECO:0007669"/>
    <property type="project" value="UniProtKB-KW"/>
</dbReference>
<keyword evidence="5" id="KW-1185">Reference proteome</keyword>
<gene>
    <name evidence="4" type="ORF">P8V03_14190</name>
</gene>
<dbReference type="Pfam" id="PF01557">
    <property type="entry name" value="FAA_hydrolase"/>
    <property type="match status" value="1"/>
</dbReference>
<protein>
    <submittedName>
        <fullName evidence="4">Fumarylacetoacetate hydrolase family protein</fullName>
    </submittedName>
</protein>
<dbReference type="Proteomes" id="UP001281656">
    <property type="component" value="Unassembled WGS sequence"/>
</dbReference>
<comment type="caution">
    <text evidence="4">The sequence shown here is derived from an EMBL/GenBank/DDBJ whole genome shotgun (WGS) entry which is preliminary data.</text>
</comment>
<dbReference type="PANTHER" id="PTHR42796">
    <property type="entry name" value="FUMARYLACETOACETATE HYDROLASE DOMAIN-CONTAINING PROTEIN 2A-RELATED"/>
    <property type="match status" value="1"/>
</dbReference>
<keyword evidence="2" id="KW-0479">Metal-binding</keyword>
<sequence>MRFATFVYQDCEQIGIILDGENSILCLKELFPGLSMMELIANFNSEIENKINTMKSKLQRISLDSIILESPIPNPPRGIICLGKNYKDHVKEVAKAVEKEGDIPEFPIYFSKLVDRCVGHNSNIPSHKGLTEKLDYEVELAIIIGKEGKNIPMDKVEDYIFGYTILNDISVRDSQWKHSQWFKGKSFNGTCPMGPWIVSKDELRLPLELDIKCFVNGELRQNSNTREFIFDIPYIISDFSKGITLKPGDVIATGTPAGVGMGFTPPKYINSGDQVHCYIEGIGSLKNEVL</sequence>
<keyword evidence="4" id="KW-0378">Hydrolase</keyword>
<dbReference type="RefSeq" id="WP_318798665.1">
    <property type="nucleotide sequence ID" value="NZ_JARUJP010000018.1"/>
</dbReference>
<reference evidence="4 5" key="1">
    <citation type="submission" date="2023-04" db="EMBL/GenBank/DDBJ databases">
        <title>Clostridium tannerae sp. nov., isolated from the fecal material of an alpaca.</title>
        <authorList>
            <person name="Miller S."/>
            <person name="Hendry M."/>
            <person name="King J."/>
            <person name="Sankaranarayanan K."/>
            <person name="Lawson P.A."/>
        </authorList>
    </citation>
    <scope>NUCLEOTIDE SEQUENCE [LARGE SCALE GENOMIC DNA]</scope>
    <source>
        <strain evidence="4 5">A1-XYC3</strain>
    </source>
</reference>
<evidence type="ECO:0000259" key="3">
    <source>
        <dbReference type="Pfam" id="PF01557"/>
    </source>
</evidence>
<dbReference type="InterPro" id="IPR051121">
    <property type="entry name" value="FAH"/>
</dbReference>